<dbReference type="RefSeq" id="WP_009839738.1">
    <property type="nucleotide sequence ID" value="NZ_CH959301.1"/>
</dbReference>
<gene>
    <name evidence="4" type="ORF">PTD2_18830</name>
</gene>
<feature type="domain" description="N-acetyltransferase" evidence="3">
    <location>
        <begin position="1"/>
        <end position="139"/>
    </location>
</feature>
<reference evidence="4 5" key="1">
    <citation type="submission" date="2006-02" db="EMBL/GenBank/DDBJ databases">
        <authorList>
            <person name="Moran M.A."/>
            <person name="Kjelleberg S."/>
            <person name="Egan S."/>
            <person name="Saunders N."/>
            <person name="Thomas T."/>
            <person name="Ferriera S."/>
            <person name="Johnson J."/>
            <person name="Kravitz S."/>
            <person name="Halpern A."/>
            <person name="Remington K."/>
            <person name="Beeson K."/>
            <person name="Tran B."/>
            <person name="Rogers Y.-H."/>
            <person name="Friedman R."/>
            <person name="Venter J.C."/>
        </authorList>
    </citation>
    <scope>NUCLEOTIDE SEQUENCE [LARGE SCALE GENOMIC DNA]</scope>
    <source>
        <strain evidence="4 5">D2</strain>
    </source>
</reference>
<evidence type="ECO:0000256" key="2">
    <source>
        <dbReference type="ARBA" id="ARBA00023315"/>
    </source>
</evidence>
<keyword evidence="2" id="KW-0012">Acyltransferase</keyword>
<dbReference type="OrthoDB" id="9787920at2"/>
<evidence type="ECO:0000259" key="3">
    <source>
        <dbReference type="PROSITE" id="PS51186"/>
    </source>
</evidence>
<proteinExistence type="predicted"/>
<accession>A4CC19</accession>
<dbReference type="eggNOG" id="COG0456">
    <property type="taxonomic scope" value="Bacteria"/>
</dbReference>
<comment type="caution">
    <text evidence="4">The sequence shown here is derived from an EMBL/GenBank/DDBJ whole genome shotgun (WGS) entry which is preliminary data.</text>
</comment>
<evidence type="ECO:0000313" key="4">
    <source>
        <dbReference type="EMBL" id="EAR27906.1"/>
    </source>
</evidence>
<dbReference type="STRING" id="87626.PTD2_18830"/>
<dbReference type="EMBL" id="AAOH01000005">
    <property type="protein sequence ID" value="EAR27906.1"/>
    <property type="molecule type" value="Genomic_DNA"/>
</dbReference>
<keyword evidence="5" id="KW-1185">Reference proteome</keyword>
<dbReference type="SUPFAM" id="SSF55729">
    <property type="entry name" value="Acyl-CoA N-acyltransferases (Nat)"/>
    <property type="match status" value="1"/>
</dbReference>
<keyword evidence="1 4" id="KW-0808">Transferase</keyword>
<dbReference type="Pfam" id="PF13508">
    <property type="entry name" value="Acetyltransf_7"/>
    <property type="match status" value="1"/>
</dbReference>
<dbReference type="InterPro" id="IPR016181">
    <property type="entry name" value="Acyl_CoA_acyltransferase"/>
</dbReference>
<dbReference type="PROSITE" id="PS51186">
    <property type="entry name" value="GNAT"/>
    <property type="match status" value="1"/>
</dbReference>
<evidence type="ECO:0000256" key="1">
    <source>
        <dbReference type="ARBA" id="ARBA00022679"/>
    </source>
</evidence>
<dbReference type="PANTHER" id="PTHR43420">
    <property type="entry name" value="ACETYLTRANSFERASE"/>
    <property type="match status" value="1"/>
</dbReference>
<dbReference type="Gene3D" id="3.40.630.30">
    <property type="match status" value="1"/>
</dbReference>
<dbReference type="HOGENOM" id="CLU_115862_3_0_6"/>
<dbReference type="AlphaFoldDB" id="A4CC19"/>
<dbReference type="GO" id="GO:0016747">
    <property type="term" value="F:acyltransferase activity, transferring groups other than amino-acyl groups"/>
    <property type="evidence" value="ECO:0007669"/>
    <property type="project" value="InterPro"/>
</dbReference>
<dbReference type="InterPro" id="IPR000182">
    <property type="entry name" value="GNAT_dom"/>
</dbReference>
<sequence>MGFKIHNEASSELVAVSLREKIIAFNSPFFGLNKRTPIAVTFTRQVNEMQGGASGIAFGYWFMLNWLWVDESLRGQKIGEQLLARIEQQAIEQGCRYVLLDTLDFQAKPFYEKCGYKVVHQLHQYPTTGIKYYMEKELGLNPV</sequence>
<protein>
    <submittedName>
        <fullName evidence="4">Putative acetyltransferase</fullName>
    </submittedName>
</protein>
<dbReference type="CDD" id="cd04301">
    <property type="entry name" value="NAT_SF"/>
    <property type="match status" value="1"/>
</dbReference>
<name>A4CC19_9GAMM</name>
<dbReference type="InterPro" id="IPR050680">
    <property type="entry name" value="YpeA/RimI_acetyltransf"/>
</dbReference>
<organism evidence="4 5">
    <name type="scientific">Pseudoalteromonas tunicata D2</name>
    <dbReference type="NCBI Taxonomy" id="87626"/>
    <lineage>
        <taxon>Bacteria</taxon>
        <taxon>Pseudomonadati</taxon>
        <taxon>Pseudomonadota</taxon>
        <taxon>Gammaproteobacteria</taxon>
        <taxon>Alteromonadales</taxon>
        <taxon>Pseudoalteromonadaceae</taxon>
        <taxon>Pseudoalteromonas</taxon>
    </lineage>
</organism>
<dbReference type="Proteomes" id="UP000006201">
    <property type="component" value="Unassembled WGS sequence"/>
</dbReference>
<evidence type="ECO:0000313" key="5">
    <source>
        <dbReference type="Proteomes" id="UP000006201"/>
    </source>
</evidence>